<evidence type="ECO:0000256" key="2">
    <source>
        <dbReference type="ARBA" id="ARBA00022617"/>
    </source>
</evidence>
<evidence type="ECO:0000256" key="6">
    <source>
        <dbReference type="ARBA" id="ARBA00023033"/>
    </source>
</evidence>
<keyword evidence="5" id="KW-0408">Iron</keyword>
<dbReference type="GO" id="GO:0020037">
    <property type="term" value="F:heme binding"/>
    <property type="evidence" value="ECO:0007669"/>
    <property type="project" value="InterPro"/>
</dbReference>
<keyword evidence="2" id="KW-0349">Heme</keyword>
<evidence type="ECO:0000313" key="8">
    <source>
        <dbReference type="Proteomes" id="UP000601223"/>
    </source>
</evidence>
<keyword evidence="8" id="KW-1185">Reference proteome</keyword>
<dbReference type="SUPFAM" id="SSF48264">
    <property type="entry name" value="Cytochrome P450"/>
    <property type="match status" value="1"/>
</dbReference>
<dbReference type="PANTHER" id="PTHR46696">
    <property type="entry name" value="P450, PUTATIVE (EUROFUNG)-RELATED"/>
    <property type="match status" value="1"/>
</dbReference>
<evidence type="ECO:0000313" key="7">
    <source>
        <dbReference type="EMBL" id="GIF84409.1"/>
    </source>
</evidence>
<sequence length="396" mass="43134">MPTATAVPSALVERRLADPYPYFAWLRRHAPALREDKPGGAVVWHVSRYADVRALLSDRRLSKCPQRVPGYVAGPPGLNRHLVHADPPEHTRLRHLVSAAFIPRHIAALEPLIDTTVRDLIDGLDGRAEIDVVGDFAAPLTFTLICAILGLPERLNTDRTRRLLLATVTPEAAWPGPDADGTPAGLIGELIADKRRGGHSESDLLGALVSACGAAGGLTEEELASTAYLLLLVGHDTTMNLIGNGMLALLRHPEQLALLERERVPIRTAVEELLRYDSPVRDATFRVAAEPLTVAGERIEPGHIVSLLIGSANRDPDVFEQPDRLDLARTPNNHLALGHGTHFCIGAALARLQASIAFPSLLRRLGPVRLAVPEDELRWRPTRVMRGLYTLPVVRA</sequence>
<reference evidence="7 8" key="1">
    <citation type="submission" date="2021-01" db="EMBL/GenBank/DDBJ databases">
        <title>Whole genome shotgun sequence of Catellatospora bangladeshensis NBRC 107357.</title>
        <authorList>
            <person name="Komaki H."/>
            <person name="Tamura T."/>
        </authorList>
    </citation>
    <scope>NUCLEOTIDE SEQUENCE [LARGE SCALE GENOMIC DNA]</scope>
    <source>
        <strain evidence="7 8">NBRC 107357</strain>
    </source>
</reference>
<proteinExistence type="inferred from homology"/>
<dbReference type="Pfam" id="PF00067">
    <property type="entry name" value="p450"/>
    <property type="match status" value="1"/>
</dbReference>
<dbReference type="GO" id="GO:0005506">
    <property type="term" value="F:iron ion binding"/>
    <property type="evidence" value="ECO:0007669"/>
    <property type="project" value="InterPro"/>
</dbReference>
<gene>
    <name evidence="7" type="ORF">Cba03nite_57580</name>
</gene>
<dbReference type="GO" id="GO:0008395">
    <property type="term" value="F:steroid hydroxylase activity"/>
    <property type="evidence" value="ECO:0007669"/>
    <property type="project" value="TreeGrafter"/>
</dbReference>
<evidence type="ECO:0000256" key="4">
    <source>
        <dbReference type="ARBA" id="ARBA00023002"/>
    </source>
</evidence>
<dbReference type="InterPro" id="IPR002397">
    <property type="entry name" value="Cyt_P450_B"/>
</dbReference>
<accession>A0A8J3JVD3</accession>
<dbReference type="CDD" id="cd11029">
    <property type="entry name" value="CYP107-like"/>
    <property type="match status" value="1"/>
</dbReference>
<name>A0A8J3JVD3_9ACTN</name>
<dbReference type="EMBL" id="BONF01000037">
    <property type="protein sequence ID" value="GIF84409.1"/>
    <property type="molecule type" value="Genomic_DNA"/>
</dbReference>
<evidence type="ECO:0000256" key="1">
    <source>
        <dbReference type="ARBA" id="ARBA00010617"/>
    </source>
</evidence>
<dbReference type="GO" id="GO:0006707">
    <property type="term" value="P:cholesterol catabolic process"/>
    <property type="evidence" value="ECO:0007669"/>
    <property type="project" value="TreeGrafter"/>
</dbReference>
<dbReference type="Proteomes" id="UP000601223">
    <property type="component" value="Unassembled WGS sequence"/>
</dbReference>
<dbReference type="GO" id="GO:0036199">
    <property type="term" value="F:cholest-4-en-3-one 26-monooxygenase activity"/>
    <property type="evidence" value="ECO:0007669"/>
    <property type="project" value="TreeGrafter"/>
</dbReference>
<dbReference type="InterPro" id="IPR036396">
    <property type="entry name" value="Cyt_P450_sf"/>
</dbReference>
<dbReference type="GO" id="GO:0017000">
    <property type="term" value="P:antibiotic biosynthetic process"/>
    <property type="evidence" value="ECO:0007669"/>
    <property type="project" value="UniProtKB-ARBA"/>
</dbReference>
<dbReference type="Gene3D" id="1.10.630.10">
    <property type="entry name" value="Cytochrome P450"/>
    <property type="match status" value="1"/>
</dbReference>
<organism evidence="7 8">
    <name type="scientific">Catellatospora bangladeshensis</name>
    <dbReference type="NCBI Taxonomy" id="310355"/>
    <lineage>
        <taxon>Bacteria</taxon>
        <taxon>Bacillati</taxon>
        <taxon>Actinomycetota</taxon>
        <taxon>Actinomycetes</taxon>
        <taxon>Micromonosporales</taxon>
        <taxon>Micromonosporaceae</taxon>
        <taxon>Catellatospora</taxon>
    </lineage>
</organism>
<dbReference type="PRINTS" id="PR00359">
    <property type="entry name" value="BP450"/>
</dbReference>
<dbReference type="PANTHER" id="PTHR46696:SF4">
    <property type="entry name" value="BIOTIN BIOSYNTHESIS CYTOCHROME P450"/>
    <property type="match status" value="1"/>
</dbReference>
<dbReference type="AlphaFoldDB" id="A0A8J3JVD3"/>
<keyword evidence="4" id="KW-0560">Oxidoreductase</keyword>
<dbReference type="InterPro" id="IPR001128">
    <property type="entry name" value="Cyt_P450"/>
</dbReference>
<comment type="caution">
    <text evidence="7">The sequence shown here is derived from an EMBL/GenBank/DDBJ whole genome shotgun (WGS) entry which is preliminary data.</text>
</comment>
<dbReference type="FunFam" id="1.10.630.10:FF:000018">
    <property type="entry name" value="Cytochrome P450 monooxygenase"/>
    <property type="match status" value="1"/>
</dbReference>
<protein>
    <submittedName>
        <fullName evidence="7">Cytochrome P450</fullName>
    </submittedName>
</protein>
<comment type="similarity">
    <text evidence="1">Belongs to the cytochrome P450 family.</text>
</comment>
<evidence type="ECO:0000256" key="5">
    <source>
        <dbReference type="ARBA" id="ARBA00023004"/>
    </source>
</evidence>
<keyword evidence="6" id="KW-0503">Monooxygenase</keyword>
<keyword evidence="3" id="KW-0479">Metal-binding</keyword>
<evidence type="ECO:0000256" key="3">
    <source>
        <dbReference type="ARBA" id="ARBA00022723"/>
    </source>
</evidence>